<keyword evidence="1" id="KW-0472">Membrane</keyword>
<keyword evidence="1" id="KW-1133">Transmembrane helix</keyword>
<dbReference type="PANTHER" id="PTHR43471:SF12">
    <property type="entry name" value="HYPOTHETICAL MEMBRANE PROTEIN, CONSERVED"/>
    <property type="match status" value="1"/>
</dbReference>
<feature type="transmembrane region" description="Helical" evidence="1">
    <location>
        <begin position="249"/>
        <end position="271"/>
    </location>
</feature>
<name>A0A926RTC8_9BACL</name>
<feature type="transmembrane region" description="Helical" evidence="1">
    <location>
        <begin position="28"/>
        <end position="47"/>
    </location>
</feature>
<dbReference type="RefSeq" id="WP_191142074.1">
    <property type="nucleotide sequence ID" value="NZ_JACXAH010000013.1"/>
</dbReference>
<dbReference type="EMBL" id="JACXAH010000013">
    <property type="protein sequence ID" value="MBD1372660.1"/>
    <property type="molecule type" value="Genomic_DNA"/>
</dbReference>
<dbReference type="PANTHER" id="PTHR43471">
    <property type="entry name" value="ABC TRANSPORTER PERMEASE"/>
    <property type="match status" value="1"/>
</dbReference>
<feature type="transmembrane region" description="Helical" evidence="1">
    <location>
        <begin position="146"/>
        <end position="168"/>
    </location>
</feature>
<evidence type="ECO:0000313" key="2">
    <source>
        <dbReference type="EMBL" id="MBD1372660.1"/>
    </source>
</evidence>
<sequence>MKLIQKLFHNPILSKELQWRMRVKKTPWLIALYLVIVAGIVFTVLSLQDLNRMATFDSGANIWVYTGLSFLNLLMLAFIVPGITAGLISGERERQTLDVLLTTNLSSSQIIYSKWIASLSFVLMLLLLSSPLYVIVYLYGGISPAHIWQSILHLMVTVLFLGSLGIFYSTWIKRTGIATVLTYASVAFIGIGLPLIYILMWQFPYFQVLNGQHWIFNALLSLHPASSLAYVISGDFGLFSNGNHSWHFYWIYIGFYTVLSAILMFWSTYLLSPIRFRRLGFSKKVK</sequence>
<dbReference type="GO" id="GO:0140359">
    <property type="term" value="F:ABC-type transporter activity"/>
    <property type="evidence" value="ECO:0007669"/>
    <property type="project" value="InterPro"/>
</dbReference>
<dbReference type="Pfam" id="PF12679">
    <property type="entry name" value="ABC2_membrane_2"/>
    <property type="match status" value="1"/>
</dbReference>
<gene>
    <name evidence="2" type="ORF">IC620_09865</name>
</gene>
<dbReference type="AlphaFoldDB" id="A0A926RTC8"/>
<protein>
    <submittedName>
        <fullName evidence="2">ABC transporter permease subunit</fullName>
    </submittedName>
</protein>
<evidence type="ECO:0000313" key="3">
    <source>
        <dbReference type="Proteomes" id="UP000661691"/>
    </source>
</evidence>
<feature type="transmembrane region" description="Helical" evidence="1">
    <location>
        <begin position="62"/>
        <end position="88"/>
    </location>
</feature>
<comment type="caution">
    <text evidence="2">The sequence shown here is derived from an EMBL/GenBank/DDBJ whole genome shotgun (WGS) entry which is preliminary data.</text>
</comment>
<organism evidence="2 3">
    <name type="scientific">Polycladospora coralii</name>
    <dbReference type="NCBI Taxonomy" id="2771432"/>
    <lineage>
        <taxon>Bacteria</taxon>
        <taxon>Bacillati</taxon>
        <taxon>Bacillota</taxon>
        <taxon>Bacilli</taxon>
        <taxon>Bacillales</taxon>
        <taxon>Thermoactinomycetaceae</taxon>
        <taxon>Polycladospora</taxon>
    </lineage>
</organism>
<evidence type="ECO:0000256" key="1">
    <source>
        <dbReference type="SAM" id="Phobius"/>
    </source>
</evidence>
<feature type="transmembrane region" description="Helical" evidence="1">
    <location>
        <begin position="180"/>
        <end position="200"/>
    </location>
</feature>
<proteinExistence type="predicted"/>
<keyword evidence="3" id="KW-1185">Reference proteome</keyword>
<keyword evidence="1" id="KW-0812">Transmembrane</keyword>
<dbReference type="GO" id="GO:0005886">
    <property type="term" value="C:plasma membrane"/>
    <property type="evidence" value="ECO:0007669"/>
    <property type="project" value="UniProtKB-SubCell"/>
</dbReference>
<accession>A0A926RTC8</accession>
<feature type="transmembrane region" description="Helical" evidence="1">
    <location>
        <begin position="115"/>
        <end position="140"/>
    </location>
</feature>
<dbReference type="Proteomes" id="UP000661691">
    <property type="component" value="Unassembled WGS sequence"/>
</dbReference>
<reference evidence="2" key="1">
    <citation type="submission" date="2020-09" db="EMBL/GenBank/DDBJ databases">
        <title>A novel bacterium of genus Hazenella, isolated from South China Sea.</title>
        <authorList>
            <person name="Huang H."/>
            <person name="Mo K."/>
            <person name="Hu Y."/>
        </authorList>
    </citation>
    <scope>NUCLEOTIDE SEQUENCE</scope>
    <source>
        <strain evidence="2">IB182357</strain>
    </source>
</reference>